<feature type="coiled-coil region" evidence="1">
    <location>
        <begin position="125"/>
        <end position="236"/>
    </location>
</feature>
<evidence type="ECO:0000313" key="3">
    <source>
        <dbReference type="EMBL" id="KXJ88305.1"/>
    </source>
</evidence>
<proteinExistence type="predicted"/>
<evidence type="ECO:0000256" key="1">
    <source>
        <dbReference type="SAM" id="Coils"/>
    </source>
</evidence>
<sequence>MPPDTTAAPFDPASLCQTPDHCTSRGAHGLPCLVDAMGDTLWRRTVFSSESLREARSVITSGGTIVVIFGQSPLQMIFGGLHFATGAEDNAPAETDAPAEADAPVDRDGAASVASSVTADHVGRAQVLNERAAELNARADEIAAQQDVVLSGLRSLRRLRTAAIQEREDAHRDRLQASDQLREARELRAELDAVQLEQEAMRTALLNHEARSLARVQAMEHELHDLSDQADQLDNMELVLNERVVHLDDRERQLDDREHQLALREQNLGILPAAAVDPYSWTAPSSWDQPDQFYVGTGPQSHGIFGLSSSMAALPGFAEAVYAGNPESHWRNAYPGTLPYGLTPTIESGNLDTPVGEDLDLTLPPLHAHEADGAPYASTSTASDHSDHSDSFVGVEGPASVAAYGSDDDPAACPSLSGGSAASVATIERAFAATIPPRAPTPYPSANLAPRAHARYQQPAVSSAEELEQEI</sequence>
<dbReference type="Proteomes" id="UP000070501">
    <property type="component" value="Unassembled WGS sequence"/>
</dbReference>
<gene>
    <name evidence="3" type="ORF">Micbo1qcDRAFT_178446</name>
</gene>
<accession>A0A136ITS2</accession>
<dbReference type="InParanoid" id="A0A136ITS2"/>
<evidence type="ECO:0000256" key="2">
    <source>
        <dbReference type="SAM" id="MobiDB-lite"/>
    </source>
</evidence>
<name>A0A136ITS2_9PEZI</name>
<dbReference type="AlphaFoldDB" id="A0A136ITS2"/>
<keyword evidence="4" id="KW-1185">Reference proteome</keyword>
<feature type="region of interest" description="Disordered" evidence="2">
    <location>
        <begin position="349"/>
        <end position="394"/>
    </location>
</feature>
<evidence type="ECO:0000313" key="4">
    <source>
        <dbReference type="Proteomes" id="UP000070501"/>
    </source>
</evidence>
<keyword evidence="1" id="KW-0175">Coiled coil</keyword>
<reference evidence="4" key="1">
    <citation type="submission" date="2016-02" db="EMBL/GenBank/DDBJ databases">
        <title>Draft genome sequence of Microdochium bolleyi, a fungal endophyte of beachgrass.</title>
        <authorList>
            <consortium name="DOE Joint Genome Institute"/>
            <person name="David A.S."/>
            <person name="May G."/>
            <person name="Haridas S."/>
            <person name="Lim J."/>
            <person name="Wang M."/>
            <person name="Labutti K."/>
            <person name="Lipzen A."/>
            <person name="Barry K."/>
            <person name="Grigoriev I.V."/>
        </authorList>
    </citation>
    <scope>NUCLEOTIDE SEQUENCE [LARGE SCALE GENOMIC DNA]</scope>
    <source>
        <strain evidence="4">J235TASD1</strain>
    </source>
</reference>
<dbReference type="EMBL" id="KQ964259">
    <property type="protein sequence ID" value="KXJ88305.1"/>
    <property type="molecule type" value="Genomic_DNA"/>
</dbReference>
<feature type="region of interest" description="Disordered" evidence="2">
    <location>
        <begin position="434"/>
        <end position="471"/>
    </location>
</feature>
<organism evidence="3 4">
    <name type="scientific">Microdochium bolleyi</name>
    <dbReference type="NCBI Taxonomy" id="196109"/>
    <lineage>
        <taxon>Eukaryota</taxon>
        <taxon>Fungi</taxon>
        <taxon>Dikarya</taxon>
        <taxon>Ascomycota</taxon>
        <taxon>Pezizomycotina</taxon>
        <taxon>Sordariomycetes</taxon>
        <taxon>Xylariomycetidae</taxon>
        <taxon>Xylariales</taxon>
        <taxon>Microdochiaceae</taxon>
        <taxon>Microdochium</taxon>
    </lineage>
</organism>
<protein>
    <submittedName>
        <fullName evidence="3">Uncharacterized protein</fullName>
    </submittedName>
</protein>